<dbReference type="CDD" id="cd00200">
    <property type="entry name" value="WD40"/>
    <property type="match status" value="1"/>
</dbReference>
<dbReference type="PROSITE" id="PS50082">
    <property type="entry name" value="WD_REPEATS_2"/>
    <property type="match status" value="3"/>
</dbReference>
<keyword evidence="6" id="KW-1185">Reference proteome</keyword>
<dbReference type="EMBL" id="MU001632">
    <property type="protein sequence ID" value="KAF2486381.1"/>
    <property type="molecule type" value="Genomic_DNA"/>
</dbReference>
<evidence type="ECO:0000256" key="4">
    <source>
        <dbReference type="SAM" id="MobiDB-lite"/>
    </source>
</evidence>
<dbReference type="RefSeq" id="XP_033592950.1">
    <property type="nucleotide sequence ID" value="XM_033735148.1"/>
</dbReference>
<feature type="region of interest" description="Disordered" evidence="4">
    <location>
        <begin position="629"/>
        <end position="672"/>
    </location>
</feature>
<evidence type="ECO:0000256" key="3">
    <source>
        <dbReference type="PROSITE-ProRule" id="PRU00221"/>
    </source>
</evidence>
<feature type="compositionally biased region" description="Polar residues" evidence="4">
    <location>
        <begin position="779"/>
        <end position="796"/>
    </location>
</feature>
<dbReference type="SUPFAM" id="SSF50978">
    <property type="entry name" value="WD40 repeat-like"/>
    <property type="match status" value="1"/>
</dbReference>
<dbReference type="InterPro" id="IPR015943">
    <property type="entry name" value="WD40/YVTN_repeat-like_dom_sf"/>
</dbReference>
<dbReference type="SMART" id="SM00320">
    <property type="entry name" value="WD40"/>
    <property type="match status" value="7"/>
</dbReference>
<feature type="region of interest" description="Disordered" evidence="4">
    <location>
        <begin position="1"/>
        <end position="162"/>
    </location>
</feature>
<feature type="compositionally biased region" description="Basic and acidic residues" evidence="4">
    <location>
        <begin position="658"/>
        <end position="667"/>
    </location>
</feature>
<proteinExistence type="predicted"/>
<dbReference type="InterPro" id="IPR036322">
    <property type="entry name" value="WD40_repeat_dom_sf"/>
</dbReference>
<feature type="region of interest" description="Disordered" evidence="4">
    <location>
        <begin position="195"/>
        <end position="215"/>
    </location>
</feature>
<feature type="compositionally biased region" description="Low complexity" evidence="4">
    <location>
        <begin position="810"/>
        <end position="821"/>
    </location>
</feature>
<name>A0A6A6Q2X0_9PEZI</name>
<feature type="region of interest" description="Disordered" evidence="4">
    <location>
        <begin position="763"/>
        <end position="846"/>
    </location>
</feature>
<dbReference type="Gene3D" id="2.130.10.10">
    <property type="entry name" value="YVTN repeat-like/Quinoprotein amine dehydrogenase"/>
    <property type="match status" value="1"/>
</dbReference>
<reference evidence="5" key="1">
    <citation type="journal article" date="2020" name="Stud. Mycol.">
        <title>101 Dothideomycetes genomes: a test case for predicting lifestyles and emergence of pathogens.</title>
        <authorList>
            <person name="Haridas S."/>
            <person name="Albert R."/>
            <person name="Binder M."/>
            <person name="Bloem J."/>
            <person name="Labutti K."/>
            <person name="Salamov A."/>
            <person name="Andreopoulos B."/>
            <person name="Baker S."/>
            <person name="Barry K."/>
            <person name="Bills G."/>
            <person name="Bluhm B."/>
            <person name="Cannon C."/>
            <person name="Castanera R."/>
            <person name="Culley D."/>
            <person name="Daum C."/>
            <person name="Ezra D."/>
            <person name="Gonzalez J."/>
            <person name="Henrissat B."/>
            <person name="Kuo A."/>
            <person name="Liang C."/>
            <person name="Lipzen A."/>
            <person name="Lutzoni F."/>
            <person name="Magnuson J."/>
            <person name="Mondo S."/>
            <person name="Nolan M."/>
            <person name="Ohm R."/>
            <person name="Pangilinan J."/>
            <person name="Park H.-J."/>
            <person name="Ramirez L."/>
            <person name="Alfaro M."/>
            <person name="Sun H."/>
            <person name="Tritt A."/>
            <person name="Yoshinaga Y."/>
            <person name="Zwiers L.-H."/>
            <person name="Turgeon B."/>
            <person name="Goodwin S."/>
            <person name="Spatafora J."/>
            <person name="Crous P."/>
            <person name="Grigoriev I."/>
        </authorList>
    </citation>
    <scope>NUCLEOTIDE SEQUENCE</scope>
    <source>
        <strain evidence="5">CBS 113389</strain>
    </source>
</reference>
<dbReference type="PROSITE" id="PS50294">
    <property type="entry name" value="WD_REPEATS_REGION"/>
    <property type="match status" value="3"/>
</dbReference>
<dbReference type="GeneID" id="54476150"/>
<dbReference type="InterPro" id="IPR001680">
    <property type="entry name" value="WD40_rpt"/>
</dbReference>
<dbReference type="InterPro" id="IPR040324">
    <property type="entry name" value="WDR44/Dgr2"/>
</dbReference>
<feature type="repeat" description="WD" evidence="3">
    <location>
        <begin position="399"/>
        <end position="433"/>
    </location>
</feature>
<gene>
    <name evidence="5" type="ORF">BDY17DRAFT_307868</name>
</gene>
<feature type="compositionally biased region" description="Low complexity" evidence="4">
    <location>
        <begin position="634"/>
        <end position="650"/>
    </location>
</feature>
<feature type="repeat" description="WD" evidence="3">
    <location>
        <begin position="359"/>
        <end position="399"/>
    </location>
</feature>
<feature type="region of interest" description="Disordered" evidence="4">
    <location>
        <begin position="324"/>
        <end position="345"/>
    </location>
</feature>
<evidence type="ECO:0000256" key="1">
    <source>
        <dbReference type="ARBA" id="ARBA00022574"/>
    </source>
</evidence>
<feature type="compositionally biased region" description="Basic and acidic residues" evidence="4">
    <location>
        <begin position="917"/>
        <end position="939"/>
    </location>
</feature>
<feature type="compositionally biased region" description="Polar residues" evidence="4">
    <location>
        <begin position="1"/>
        <end position="21"/>
    </location>
</feature>
<dbReference type="PANTHER" id="PTHR14221:SF0">
    <property type="entry name" value="WD REPEAT-CONTAINING PROTEIN 44"/>
    <property type="match status" value="1"/>
</dbReference>
<accession>A0A6A6Q2X0</accession>
<feature type="compositionally biased region" description="Polar residues" evidence="4">
    <location>
        <begin position="122"/>
        <end position="140"/>
    </location>
</feature>
<organism evidence="5 6">
    <name type="scientific">Neohortaea acidophila</name>
    <dbReference type="NCBI Taxonomy" id="245834"/>
    <lineage>
        <taxon>Eukaryota</taxon>
        <taxon>Fungi</taxon>
        <taxon>Dikarya</taxon>
        <taxon>Ascomycota</taxon>
        <taxon>Pezizomycotina</taxon>
        <taxon>Dothideomycetes</taxon>
        <taxon>Dothideomycetidae</taxon>
        <taxon>Mycosphaerellales</taxon>
        <taxon>Teratosphaeriaceae</taxon>
        <taxon>Neohortaea</taxon>
    </lineage>
</organism>
<dbReference type="AlphaFoldDB" id="A0A6A6Q2X0"/>
<feature type="region of interest" description="Disordered" evidence="4">
    <location>
        <begin position="902"/>
        <end position="948"/>
    </location>
</feature>
<feature type="region of interest" description="Disordered" evidence="4">
    <location>
        <begin position="717"/>
        <end position="747"/>
    </location>
</feature>
<feature type="compositionally biased region" description="Polar residues" evidence="4">
    <location>
        <begin position="721"/>
        <end position="735"/>
    </location>
</feature>
<feature type="repeat" description="WD" evidence="3">
    <location>
        <begin position="286"/>
        <end position="319"/>
    </location>
</feature>
<keyword evidence="1 3" id="KW-0853">WD repeat</keyword>
<protein>
    <submittedName>
        <fullName evidence="5">WD40-repeat-containing domain protein</fullName>
    </submittedName>
</protein>
<dbReference type="PANTHER" id="PTHR14221">
    <property type="entry name" value="WD REPEAT DOMAIN 44"/>
    <property type="match status" value="1"/>
</dbReference>
<dbReference type="OrthoDB" id="1932312at2759"/>
<sequence length="948" mass="103441">MAAVDNSNTSLPVIKLTNSHNQESEPARPFSPTRDAPASPLDATLKEERGRPQTPTRAKQSKDRPSSDGARASPARLMKGRGSSNASPASQTRRESTNGQYEGSQGQPHTGFDPLTQHILARTTTPNTSQNGGRSSFSEHTSNRRDRGSLDQGTIPADMGRVQRVESNDSVAAAHKDLRKGVKAVAFISKLIGSKKKDGDGVADDESTSNDGRVEGNNAEVFAQPTDNVGFSPQYAQPPPYIKMSSRYKKEREFDRVFLAQELNVRKDAKKLRQNSASKLRRKSSAPADGHTVWAMEFSKDGKYLAAAGADSVVRVWQVIATSADRQKHEQQESEANGGEPHSHHLSAPVFIGRPVREYEGHTSTVLDLSWSKNNFLLSSSMDKTVRLWHVTRPQCLCTFKHNDFVPSIAFHPKDDRFFLAGSLDAKLRLWSIPEKGVAYAAQMQDMITAVAFTPDGKYAIAGCLGGACLFYEADGMKYHSQVQVRSSGQNGKSSKITGIQPHHDSRGDIKLLITSNDSRVRLYNLRDKNLEGKFRGNENKYSQIRAALTDDCKYVVCGSEDRKAYIWSMGPVEEDKPDKRPMELFEAHDSITTVVCFAPTKTRVLLGDSEDPVYDLCNPPPVAMLSREDRVNSATGSQGSSAPASAPGSIHATPSEAEGKFKKPKEPASYVQRATHTAGNIIVTADYTGSIKVFRQDCAWSKRKTDDDRASIFSKRTGRLSRQGSVMTKGSQPSLREGRMSASSAAHTDSILHWRQGIASMPNVADARRTASPKATPRSISPTRSEDQPLSQSPAASADWNGHAANKNAHTSDAAMAATATKDKTASPKARSPADNPLDIKHDESNPLLIKDGRSYLFWNTDAWRAQAEHQRKIREEAEAAAAEETLQPIAEHENHLSVLARPGIARGQTAVSVLSDERSSASEHEGEEGKDGEKKGAETPAKVVTV</sequence>
<feature type="compositionally biased region" description="Polar residues" evidence="4">
    <location>
        <begin position="82"/>
        <end position="108"/>
    </location>
</feature>
<evidence type="ECO:0000256" key="2">
    <source>
        <dbReference type="ARBA" id="ARBA00022737"/>
    </source>
</evidence>
<evidence type="ECO:0000313" key="6">
    <source>
        <dbReference type="Proteomes" id="UP000799767"/>
    </source>
</evidence>
<evidence type="ECO:0000313" key="5">
    <source>
        <dbReference type="EMBL" id="KAF2486381.1"/>
    </source>
</evidence>
<dbReference type="Pfam" id="PF00400">
    <property type="entry name" value="WD40"/>
    <property type="match status" value="3"/>
</dbReference>
<dbReference type="Proteomes" id="UP000799767">
    <property type="component" value="Unassembled WGS sequence"/>
</dbReference>
<keyword evidence="2" id="KW-0677">Repeat</keyword>